<keyword evidence="5" id="KW-0808">Transferase</keyword>
<dbReference type="InterPro" id="IPR050117">
    <property type="entry name" value="MAPK"/>
</dbReference>
<dbReference type="RefSeq" id="XP_029640821.1">
    <property type="nucleotide sequence ID" value="XM_029784961.2"/>
</dbReference>
<dbReference type="SMART" id="SM00220">
    <property type="entry name" value="S_TKc"/>
    <property type="match status" value="1"/>
</dbReference>
<dbReference type="Pfam" id="PF00069">
    <property type="entry name" value="Pkinase"/>
    <property type="match status" value="1"/>
</dbReference>
<feature type="binding site" evidence="9">
    <location>
        <position position="54"/>
    </location>
    <ligand>
        <name>ATP</name>
        <dbReference type="ChEBI" id="CHEBI:30616"/>
    </ligand>
</feature>
<dbReference type="PROSITE" id="PS00107">
    <property type="entry name" value="PROTEIN_KINASE_ATP"/>
    <property type="match status" value="1"/>
</dbReference>
<keyword evidence="4" id="KW-0597">Phosphoprotein</keyword>
<evidence type="ECO:0000256" key="2">
    <source>
        <dbReference type="ARBA" id="ARBA00012411"/>
    </source>
</evidence>
<evidence type="ECO:0000256" key="5">
    <source>
        <dbReference type="ARBA" id="ARBA00022679"/>
    </source>
</evidence>
<dbReference type="InterPro" id="IPR000719">
    <property type="entry name" value="Prot_kinase_dom"/>
</dbReference>
<dbReference type="KEGG" id="osn:115215686"/>
<dbReference type="GO" id="GO:0004707">
    <property type="term" value="F:MAP kinase activity"/>
    <property type="evidence" value="ECO:0007669"/>
    <property type="project" value="UniProtKB-EC"/>
</dbReference>
<keyword evidence="3" id="KW-0723">Serine/threonine-protein kinase</keyword>
<dbReference type="Gene3D" id="1.10.510.10">
    <property type="entry name" value="Transferase(Phosphotransferase) domain 1"/>
    <property type="match status" value="1"/>
</dbReference>
<evidence type="ECO:0000256" key="8">
    <source>
        <dbReference type="ARBA" id="ARBA00022840"/>
    </source>
</evidence>
<dbReference type="PROSITE" id="PS50011">
    <property type="entry name" value="PROTEIN_KINASE_DOM"/>
    <property type="match status" value="1"/>
</dbReference>
<evidence type="ECO:0000313" key="12">
    <source>
        <dbReference type="RefSeq" id="XP_029640821.1"/>
    </source>
</evidence>
<protein>
    <recommendedName>
        <fullName evidence="2">mitogen-activated protein kinase</fullName>
        <ecNumber evidence="2">2.7.11.24</ecNumber>
    </recommendedName>
</protein>
<dbReference type="FunFam" id="1.10.510.10:FF:000624">
    <property type="entry name" value="Mitogen-activated protein kinase"/>
    <property type="match status" value="1"/>
</dbReference>
<keyword evidence="6 9" id="KW-0547">Nucleotide-binding</keyword>
<dbReference type="InterPro" id="IPR017441">
    <property type="entry name" value="Protein_kinase_ATP_BS"/>
</dbReference>
<dbReference type="Proteomes" id="UP000515154">
    <property type="component" value="Linkage group LG9"/>
</dbReference>
<dbReference type="AlphaFoldDB" id="A0A6P7SS98"/>
<evidence type="ECO:0000256" key="7">
    <source>
        <dbReference type="ARBA" id="ARBA00022777"/>
    </source>
</evidence>
<evidence type="ECO:0000256" key="4">
    <source>
        <dbReference type="ARBA" id="ARBA00022553"/>
    </source>
</evidence>
<keyword evidence="8 9" id="KW-0067">ATP-binding</keyword>
<dbReference type="Gene3D" id="3.30.200.20">
    <property type="entry name" value="Phosphorylase Kinase, domain 1"/>
    <property type="match status" value="1"/>
</dbReference>
<reference evidence="12" key="1">
    <citation type="submission" date="2025-08" db="UniProtKB">
        <authorList>
            <consortium name="RefSeq"/>
        </authorList>
    </citation>
    <scope>IDENTIFICATION</scope>
</reference>
<sequence length="358" mass="41632">MDNIPASFEVTEEFGIKWMHPNYYSCLEYIGGGSFSHVSMAHNKLTNSTVAIKKLSRPFVTLMDTKRTYREICLLKHMKHKNVIDLLDTFTTAICKNDLDNLYLVSTFYPRDLKMMLDSEEMGLPLIKSLVYQMFCGLYYIHSAGVIHRDLKPSNIGVTADNCIKIMDFGLARQVSLKMTGYVQTRWYRAPEIILNWEKYNQTADVWSVGCILGEMLTKRAVIRGHNFSDQMKQILCLVGTPDYEMLKKFTCEEAVAMIKQYGTFVKQDFSTFFNTKDEDTLNLLDQIFNLDVDNRISVDDAMKHCFFEDHFQQTDFMHAPRFCDRYATMELNKIEWLGLIYEEIKNFNCACNTLTHT</sequence>
<comment type="cofactor">
    <cofactor evidence="1">
        <name>Mg(2+)</name>
        <dbReference type="ChEBI" id="CHEBI:18420"/>
    </cofactor>
</comment>
<evidence type="ECO:0000256" key="3">
    <source>
        <dbReference type="ARBA" id="ARBA00022527"/>
    </source>
</evidence>
<evidence type="ECO:0000313" key="11">
    <source>
        <dbReference type="Proteomes" id="UP000515154"/>
    </source>
</evidence>
<proteinExistence type="predicted"/>
<dbReference type="SUPFAM" id="SSF56112">
    <property type="entry name" value="Protein kinase-like (PK-like)"/>
    <property type="match status" value="1"/>
</dbReference>
<keyword evidence="11" id="KW-1185">Reference proteome</keyword>
<dbReference type="PANTHER" id="PTHR24055">
    <property type="entry name" value="MITOGEN-ACTIVATED PROTEIN KINASE"/>
    <property type="match status" value="1"/>
</dbReference>
<dbReference type="GO" id="GO:0005524">
    <property type="term" value="F:ATP binding"/>
    <property type="evidence" value="ECO:0007669"/>
    <property type="project" value="UniProtKB-UniRule"/>
</dbReference>
<evidence type="ECO:0000259" key="10">
    <source>
        <dbReference type="PROSITE" id="PS50011"/>
    </source>
</evidence>
<feature type="domain" description="Protein kinase" evidence="10">
    <location>
        <begin position="24"/>
        <end position="308"/>
    </location>
</feature>
<evidence type="ECO:0000256" key="9">
    <source>
        <dbReference type="PROSITE-ProRule" id="PRU10141"/>
    </source>
</evidence>
<dbReference type="InterPro" id="IPR011009">
    <property type="entry name" value="Kinase-like_dom_sf"/>
</dbReference>
<keyword evidence="7 12" id="KW-0418">Kinase</keyword>
<dbReference type="FunFam" id="3.30.200.20:FF:000028">
    <property type="entry name" value="Mitogen-activated protein kinase"/>
    <property type="match status" value="1"/>
</dbReference>
<gene>
    <name evidence="12" type="primary">LOC115215686</name>
</gene>
<dbReference type="EC" id="2.7.11.24" evidence="2"/>
<accession>A0A6P7SS98</accession>
<organism evidence="11 12">
    <name type="scientific">Octopus sinensis</name>
    <name type="common">East Asian common octopus</name>
    <dbReference type="NCBI Taxonomy" id="2607531"/>
    <lineage>
        <taxon>Eukaryota</taxon>
        <taxon>Metazoa</taxon>
        <taxon>Spiralia</taxon>
        <taxon>Lophotrochozoa</taxon>
        <taxon>Mollusca</taxon>
        <taxon>Cephalopoda</taxon>
        <taxon>Coleoidea</taxon>
        <taxon>Octopodiformes</taxon>
        <taxon>Octopoda</taxon>
        <taxon>Incirrata</taxon>
        <taxon>Octopodidae</taxon>
        <taxon>Octopus</taxon>
    </lineage>
</organism>
<name>A0A6P7SS98_9MOLL</name>
<evidence type="ECO:0000256" key="6">
    <source>
        <dbReference type="ARBA" id="ARBA00022741"/>
    </source>
</evidence>
<evidence type="ECO:0000256" key="1">
    <source>
        <dbReference type="ARBA" id="ARBA00001946"/>
    </source>
</evidence>